<dbReference type="InterPro" id="IPR018967">
    <property type="entry name" value="FeS-contain_CDGSH-typ"/>
</dbReference>
<evidence type="ECO:0000256" key="4">
    <source>
        <dbReference type="ARBA" id="ARBA00023014"/>
    </source>
</evidence>
<sequence length="62" mass="6724">MLVRGDVEILQADGSPLPRRRKTIALCRCGHSGIMPLCDGTHSVIRKPGRDSPLTRKAAAED</sequence>
<keyword evidence="1" id="KW-0001">2Fe-2S</keyword>
<proteinExistence type="predicted"/>
<keyword evidence="4" id="KW-0411">Iron-sulfur</keyword>
<keyword evidence="3" id="KW-0408">Iron</keyword>
<reference evidence="6" key="1">
    <citation type="submission" date="2020-02" db="EMBL/GenBank/DDBJ databases">
        <authorList>
            <person name="Meier V. D."/>
        </authorList>
    </citation>
    <scope>NUCLEOTIDE SEQUENCE</scope>
    <source>
        <strain evidence="6">AVDCRST_MAG61</strain>
    </source>
</reference>
<evidence type="ECO:0000256" key="1">
    <source>
        <dbReference type="ARBA" id="ARBA00022714"/>
    </source>
</evidence>
<keyword evidence="2" id="KW-0479">Metal-binding</keyword>
<feature type="domain" description="Iron-binding zinc finger CDGSH type" evidence="5">
    <location>
        <begin position="4"/>
        <end position="48"/>
    </location>
</feature>
<evidence type="ECO:0000259" key="5">
    <source>
        <dbReference type="SMART" id="SM00704"/>
    </source>
</evidence>
<accession>A0A6J4KT43</accession>
<gene>
    <name evidence="6" type="ORF">AVDCRST_MAG61-2001</name>
</gene>
<evidence type="ECO:0000256" key="3">
    <source>
        <dbReference type="ARBA" id="ARBA00023004"/>
    </source>
</evidence>
<dbReference type="GO" id="GO:0005737">
    <property type="term" value="C:cytoplasm"/>
    <property type="evidence" value="ECO:0007669"/>
    <property type="project" value="UniProtKB-ARBA"/>
</dbReference>
<dbReference type="Gene3D" id="3.40.5.90">
    <property type="entry name" value="CDGSH iron-sulfur domain, mitoNEET-type"/>
    <property type="match status" value="1"/>
</dbReference>
<dbReference type="SMART" id="SM00704">
    <property type="entry name" value="ZnF_CDGSH"/>
    <property type="match status" value="1"/>
</dbReference>
<organism evidence="6">
    <name type="scientific">uncultured Friedmanniella sp</name>
    <dbReference type="NCBI Taxonomy" id="335381"/>
    <lineage>
        <taxon>Bacteria</taxon>
        <taxon>Bacillati</taxon>
        <taxon>Actinomycetota</taxon>
        <taxon>Actinomycetes</taxon>
        <taxon>Propionibacteriales</taxon>
        <taxon>Nocardioidaceae</taxon>
        <taxon>Friedmanniella</taxon>
        <taxon>environmental samples</taxon>
    </lineage>
</organism>
<evidence type="ECO:0000313" key="6">
    <source>
        <dbReference type="EMBL" id="CAA9314688.1"/>
    </source>
</evidence>
<dbReference type="EMBL" id="CADCTT010000258">
    <property type="protein sequence ID" value="CAA9314688.1"/>
    <property type="molecule type" value="Genomic_DNA"/>
</dbReference>
<dbReference type="InterPro" id="IPR042216">
    <property type="entry name" value="MitoNEET_CISD"/>
</dbReference>
<evidence type="ECO:0000256" key="2">
    <source>
        <dbReference type="ARBA" id="ARBA00022723"/>
    </source>
</evidence>
<dbReference type="Pfam" id="PF09360">
    <property type="entry name" value="zf-CDGSH"/>
    <property type="match status" value="1"/>
</dbReference>
<dbReference type="GO" id="GO:0051537">
    <property type="term" value="F:2 iron, 2 sulfur cluster binding"/>
    <property type="evidence" value="ECO:0007669"/>
    <property type="project" value="UniProtKB-KW"/>
</dbReference>
<protein>
    <recommendedName>
        <fullName evidence="5">Iron-binding zinc finger CDGSH type domain-containing protein</fullName>
    </recommendedName>
</protein>
<name>A0A6J4KT43_9ACTN</name>
<dbReference type="AlphaFoldDB" id="A0A6J4KT43"/>
<dbReference type="GO" id="GO:0046872">
    <property type="term" value="F:metal ion binding"/>
    <property type="evidence" value="ECO:0007669"/>
    <property type="project" value="UniProtKB-KW"/>
</dbReference>